<evidence type="ECO:0000256" key="1">
    <source>
        <dbReference type="ARBA" id="ARBA00013260"/>
    </source>
</evidence>
<dbReference type="PANTHER" id="PTHR17224:SF1">
    <property type="entry name" value="PEPTIDYL-TRNA HYDROLASE"/>
    <property type="match status" value="1"/>
</dbReference>
<evidence type="ECO:0000256" key="9">
    <source>
        <dbReference type="RuleBase" id="RU004320"/>
    </source>
</evidence>
<dbReference type="GO" id="GO:0006515">
    <property type="term" value="P:protein quality control for misfolded or incompletely synthesized proteins"/>
    <property type="evidence" value="ECO:0007669"/>
    <property type="project" value="UniProtKB-UniRule"/>
</dbReference>
<dbReference type="EC" id="3.1.1.29" evidence="1 7"/>
<evidence type="ECO:0000256" key="10">
    <source>
        <dbReference type="SAM" id="MobiDB-lite"/>
    </source>
</evidence>
<dbReference type="NCBIfam" id="TIGR00447">
    <property type="entry name" value="pth"/>
    <property type="match status" value="1"/>
</dbReference>
<dbReference type="InterPro" id="IPR036416">
    <property type="entry name" value="Pept_tRNA_hydro_sf"/>
</dbReference>
<comment type="catalytic activity">
    <reaction evidence="7 8">
        <text>an N-acyl-L-alpha-aminoacyl-tRNA + H2O = an N-acyl-L-amino acid + a tRNA + H(+)</text>
        <dbReference type="Rhea" id="RHEA:54448"/>
        <dbReference type="Rhea" id="RHEA-COMP:10123"/>
        <dbReference type="Rhea" id="RHEA-COMP:13883"/>
        <dbReference type="ChEBI" id="CHEBI:15377"/>
        <dbReference type="ChEBI" id="CHEBI:15378"/>
        <dbReference type="ChEBI" id="CHEBI:59874"/>
        <dbReference type="ChEBI" id="CHEBI:78442"/>
        <dbReference type="ChEBI" id="CHEBI:138191"/>
        <dbReference type="EC" id="3.1.1.29"/>
    </reaction>
</comment>
<dbReference type="InterPro" id="IPR018171">
    <property type="entry name" value="Pept_tRNA_hydro_CS"/>
</dbReference>
<dbReference type="PROSITE" id="PS01196">
    <property type="entry name" value="PEPT_TRNA_HYDROL_2"/>
    <property type="match status" value="1"/>
</dbReference>
<dbReference type="InterPro" id="IPR001328">
    <property type="entry name" value="Pept_tRNA_hydro"/>
</dbReference>
<comment type="subcellular location">
    <subcellularLocation>
        <location evidence="7">Cytoplasm</location>
    </subcellularLocation>
</comment>
<dbReference type="RefSeq" id="WP_120441807.1">
    <property type="nucleotide sequence ID" value="NZ_CP031078.1"/>
</dbReference>
<evidence type="ECO:0000256" key="8">
    <source>
        <dbReference type="RuleBase" id="RU000673"/>
    </source>
</evidence>
<comment type="function">
    <text evidence="7">Hydrolyzes ribosome-free peptidyl-tRNAs (with 1 or more amino acids incorporated), which drop off the ribosome during protein synthesis, or as a result of ribosome stalling.</text>
</comment>
<evidence type="ECO:0000256" key="4">
    <source>
        <dbReference type="ARBA" id="ARBA00022884"/>
    </source>
</evidence>
<comment type="subunit">
    <text evidence="7">Monomer.</text>
</comment>
<feature type="site" description="Discriminates between blocked and unblocked aminoacyl-tRNA" evidence="7">
    <location>
        <position position="9"/>
    </location>
</feature>
<comment type="function">
    <text evidence="7">Catalyzes the release of premature peptidyl moieties from peptidyl-tRNA molecules trapped in stalled 50S ribosomal subunits, and thus maintains levels of free tRNAs and 50S ribosomes.</text>
</comment>
<feature type="compositionally biased region" description="Basic and acidic residues" evidence="10">
    <location>
        <begin position="224"/>
        <end position="234"/>
    </location>
</feature>
<feature type="binding site" evidence="7">
    <location>
        <position position="66"/>
    </location>
    <ligand>
        <name>tRNA</name>
        <dbReference type="ChEBI" id="CHEBI:17843"/>
    </ligand>
</feature>
<comment type="similarity">
    <text evidence="5 7 9">Belongs to the PTH family.</text>
</comment>
<evidence type="ECO:0000256" key="3">
    <source>
        <dbReference type="ARBA" id="ARBA00022801"/>
    </source>
</evidence>
<dbReference type="GO" id="GO:0072344">
    <property type="term" value="P:rescue of stalled ribosome"/>
    <property type="evidence" value="ECO:0007669"/>
    <property type="project" value="UniProtKB-UniRule"/>
</dbReference>
<sequence>MILLVGLGNPGAKYERNRHNVGFMAVDRIAADHGFTPWRARFQGQAAEGRLGDTRTVLLKPGTFMNLSGQSVGEAMRYLKLDPAQVLVLHDELDLAPGKVRLKLGGGHAGHNGLRSIHQHIGDAYRRLRIGIGHPGHKDRVAGYVLSDFAKAEEAGLDDLLRGISDGAEALAAGDDARFMNAVAARVAPPRNSGTRPTAKPETRPQPATRPEPAPEPAAQSLSDRLRALGERFR</sequence>
<feature type="site" description="Stabilizes the basic form of H active site to accept a proton" evidence="7">
    <location>
        <position position="91"/>
    </location>
</feature>
<evidence type="ECO:0000256" key="7">
    <source>
        <dbReference type="HAMAP-Rule" id="MF_00083"/>
    </source>
</evidence>
<dbReference type="Pfam" id="PF01195">
    <property type="entry name" value="Pept_tRNA_hydro"/>
    <property type="match status" value="1"/>
</dbReference>
<dbReference type="FunFam" id="3.40.50.1470:FF:000001">
    <property type="entry name" value="Peptidyl-tRNA hydrolase"/>
    <property type="match status" value="1"/>
</dbReference>
<dbReference type="GO" id="GO:0005737">
    <property type="term" value="C:cytoplasm"/>
    <property type="evidence" value="ECO:0007669"/>
    <property type="project" value="UniProtKB-SubCell"/>
</dbReference>
<feature type="active site" description="Proton acceptor" evidence="7">
    <location>
        <position position="19"/>
    </location>
</feature>
<evidence type="ECO:0000256" key="6">
    <source>
        <dbReference type="ARBA" id="ARBA00050038"/>
    </source>
</evidence>
<dbReference type="PROSITE" id="PS01195">
    <property type="entry name" value="PEPT_TRNA_HYDROL_1"/>
    <property type="match status" value="1"/>
</dbReference>
<feature type="region of interest" description="Disordered" evidence="10">
    <location>
        <begin position="188"/>
        <end position="234"/>
    </location>
</feature>
<keyword evidence="3 7" id="KW-0378">Hydrolase</keyword>
<dbReference type="CDD" id="cd00462">
    <property type="entry name" value="PTH"/>
    <property type="match status" value="1"/>
</dbReference>
<protein>
    <recommendedName>
        <fullName evidence="6 7">Peptidyl-tRNA hydrolase</fullName>
        <shortName evidence="7">Pth</shortName>
        <ecNumber evidence="1 7">3.1.1.29</ecNumber>
    </recommendedName>
</protein>
<keyword evidence="2 7" id="KW-0820">tRNA-binding</keyword>
<dbReference type="AlphaFoldDB" id="A0A386UL28"/>
<proteinExistence type="inferred from homology"/>
<dbReference type="GO" id="GO:0000049">
    <property type="term" value="F:tRNA binding"/>
    <property type="evidence" value="ECO:0007669"/>
    <property type="project" value="UniProtKB-UniRule"/>
</dbReference>
<keyword evidence="7" id="KW-0963">Cytoplasm</keyword>
<reference evidence="12" key="1">
    <citation type="submission" date="2018-07" db="EMBL/GenBank/DDBJ databases">
        <title>Genome Structure of the Opportunistic Pathogen Paracoccus yeei (Alphaproteobacteria) and Identification of Putative Virulence Factors.</title>
        <authorList>
            <person name="Lasek R."/>
            <person name="Szuplewska M."/>
            <person name="Mitura M."/>
            <person name="Decewicz P."/>
            <person name="Chmielowska C."/>
            <person name="Pawlot A."/>
            <person name="Sentkowska D."/>
            <person name="Czarnecki J."/>
            <person name="Bartosik D."/>
        </authorList>
    </citation>
    <scope>NUCLEOTIDE SEQUENCE [LARGE SCALE GENOMIC DNA]</scope>
    <source>
        <strain evidence="12">CCUG 32053</strain>
    </source>
</reference>
<dbReference type="HAMAP" id="MF_00083">
    <property type="entry name" value="Pept_tRNA_hydro_bact"/>
    <property type="match status" value="1"/>
</dbReference>
<accession>A0A386UL28</accession>
<evidence type="ECO:0000313" key="11">
    <source>
        <dbReference type="EMBL" id="AYF01407.1"/>
    </source>
</evidence>
<evidence type="ECO:0000313" key="12">
    <source>
        <dbReference type="Proteomes" id="UP000272010"/>
    </source>
</evidence>
<dbReference type="Gene3D" id="3.40.50.1470">
    <property type="entry name" value="Peptidyl-tRNA hydrolase"/>
    <property type="match status" value="1"/>
</dbReference>
<feature type="binding site" evidence="7">
    <location>
        <position position="14"/>
    </location>
    <ligand>
        <name>tRNA</name>
        <dbReference type="ChEBI" id="CHEBI:17843"/>
    </ligand>
</feature>
<dbReference type="Proteomes" id="UP000272010">
    <property type="component" value="Chromosome"/>
</dbReference>
<dbReference type="GO" id="GO:0004045">
    <property type="term" value="F:peptidyl-tRNA hydrolase activity"/>
    <property type="evidence" value="ECO:0007669"/>
    <property type="project" value="UniProtKB-UniRule"/>
</dbReference>
<gene>
    <name evidence="7" type="primary">pth</name>
    <name evidence="11" type="ORF">PY32053_01781</name>
</gene>
<feature type="binding site" evidence="7">
    <location>
        <position position="112"/>
    </location>
    <ligand>
        <name>tRNA</name>
        <dbReference type="ChEBI" id="CHEBI:17843"/>
    </ligand>
</feature>
<name>A0A386UL28_9RHOB</name>
<organism evidence="11 12">
    <name type="scientific">Paracoccus yeei</name>
    <dbReference type="NCBI Taxonomy" id="147645"/>
    <lineage>
        <taxon>Bacteria</taxon>
        <taxon>Pseudomonadati</taxon>
        <taxon>Pseudomonadota</taxon>
        <taxon>Alphaproteobacteria</taxon>
        <taxon>Rhodobacterales</taxon>
        <taxon>Paracoccaceae</taxon>
        <taxon>Paracoccus</taxon>
    </lineage>
</organism>
<keyword evidence="4 7" id="KW-0694">RNA-binding</keyword>
<dbReference type="SUPFAM" id="SSF53178">
    <property type="entry name" value="Peptidyl-tRNA hydrolase-like"/>
    <property type="match status" value="1"/>
</dbReference>
<dbReference type="EMBL" id="CP031078">
    <property type="protein sequence ID" value="AYF01407.1"/>
    <property type="molecule type" value="Genomic_DNA"/>
</dbReference>
<evidence type="ECO:0000256" key="2">
    <source>
        <dbReference type="ARBA" id="ARBA00022555"/>
    </source>
</evidence>
<dbReference type="PANTHER" id="PTHR17224">
    <property type="entry name" value="PEPTIDYL-TRNA HYDROLASE"/>
    <property type="match status" value="1"/>
</dbReference>
<evidence type="ECO:0000256" key="5">
    <source>
        <dbReference type="ARBA" id="ARBA00038063"/>
    </source>
</evidence>
<feature type="binding site" evidence="7">
    <location>
        <position position="64"/>
    </location>
    <ligand>
        <name>tRNA</name>
        <dbReference type="ChEBI" id="CHEBI:17843"/>
    </ligand>
</feature>